<evidence type="ECO:0000256" key="15">
    <source>
        <dbReference type="ARBA" id="ARBA00031910"/>
    </source>
</evidence>
<evidence type="ECO:0000256" key="1">
    <source>
        <dbReference type="ARBA" id="ARBA00004496"/>
    </source>
</evidence>
<sequence>MSQILVVDDEPSICWSFEQALGDLGHTVASTATAETALSLLDEFSPEVILLDYRLPGMNGLAALKKFRAVAETTPVILMTAYGSLDLAVDTIGFGAFDYLPKPFDLDHAVELVASALRSRTSLESSIEITAPAKDELLGSSRVMQEVFRQIAIVAQQDVPVLITGERGVGKETTARAIHRHSARAAGHFASLSVAGLNESAIEYELFGHVRRTFTGSEDFQPGVLSRAHNGTLFIDEIDQLPLSLQVKLLQTIEDRQVIPTGGRKAMPADVRLIAATQHSLESLVGHGLFREDLFYRLNVFRIEIPPLRERTEDLPVLAERFLARVAGERAISISPETITVLRQRQWPGNVRELRSAIQHAALVCRGNVLTPEFLPPETVSAPSRSSAEDVSRILELLRTWADEVVQTVDPRNTATCLFEQFLNTFEPPILAAALDAVNGNRKAAADLLGLHRETLRKRLRKYELGE</sequence>
<evidence type="ECO:0000313" key="20">
    <source>
        <dbReference type="Proteomes" id="UP000199518"/>
    </source>
</evidence>
<keyword evidence="20" id="KW-1185">Reference proteome</keyword>
<dbReference type="SMART" id="SM00382">
    <property type="entry name" value="AAA"/>
    <property type="match status" value="1"/>
</dbReference>
<dbReference type="InterPro" id="IPR011006">
    <property type="entry name" value="CheY-like_superfamily"/>
</dbReference>
<dbReference type="InterPro" id="IPR001789">
    <property type="entry name" value="Sig_transdc_resp-reg_receiver"/>
</dbReference>
<dbReference type="GO" id="GO:0005737">
    <property type="term" value="C:cytoplasm"/>
    <property type="evidence" value="ECO:0007669"/>
    <property type="project" value="UniProtKB-SubCell"/>
</dbReference>
<dbReference type="Gene3D" id="3.40.50.2300">
    <property type="match status" value="1"/>
</dbReference>
<proteinExistence type="predicted"/>
<feature type="modified residue" description="4-aspartylphosphate" evidence="16">
    <location>
        <position position="52"/>
    </location>
</feature>
<feature type="domain" description="Sigma-54 factor interaction" evidence="17">
    <location>
        <begin position="137"/>
        <end position="363"/>
    </location>
</feature>
<keyword evidence="13" id="KW-0535">Nitrogen fixation</keyword>
<keyword evidence="8" id="KW-0902">Two-component regulatory system</keyword>
<dbReference type="FunFam" id="3.40.50.300:FF:000006">
    <property type="entry name" value="DNA-binding transcriptional regulator NtrC"/>
    <property type="match status" value="1"/>
</dbReference>
<evidence type="ECO:0000256" key="13">
    <source>
        <dbReference type="ARBA" id="ARBA00023231"/>
    </source>
</evidence>
<dbReference type="InterPro" id="IPR003593">
    <property type="entry name" value="AAA+_ATPase"/>
</dbReference>
<dbReference type="STRING" id="1576369.SAMN05421753_11458"/>
<dbReference type="PANTHER" id="PTHR32071:SF95">
    <property type="entry name" value="DNA-BINDING TRANSCRIPTIONAL REGULATOR NTRC"/>
    <property type="match status" value="1"/>
</dbReference>
<evidence type="ECO:0000256" key="8">
    <source>
        <dbReference type="ARBA" id="ARBA00023012"/>
    </source>
</evidence>
<keyword evidence="11" id="KW-0010">Activator</keyword>
<name>A0A1I3MP58_9PLAN</name>
<dbReference type="SMART" id="SM00448">
    <property type="entry name" value="REC"/>
    <property type="match status" value="1"/>
</dbReference>
<dbReference type="GO" id="GO:0006355">
    <property type="term" value="P:regulation of DNA-templated transcription"/>
    <property type="evidence" value="ECO:0007669"/>
    <property type="project" value="InterPro"/>
</dbReference>
<evidence type="ECO:0000256" key="16">
    <source>
        <dbReference type="PROSITE-ProRule" id="PRU00169"/>
    </source>
</evidence>
<feature type="domain" description="Response regulatory" evidence="18">
    <location>
        <begin position="3"/>
        <end position="117"/>
    </location>
</feature>
<reference evidence="20" key="1">
    <citation type="submission" date="2016-10" db="EMBL/GenBank/DDBJ databases">
        <authorList>
            <person name="Varghese N."/>
            <person name="Submissions S."/>
        </authorList>
    </citation>
    <scope>NUCLEOTIDE SEQUENCE [LARGE SCALE GENOMIC DNA]</scope>
    <source>
        <strain evidence="20">DSM 26348</strain>
    </source>
</reference>
<protein>
    <recommendedName>
        <fullName evidence="2">DNA-binding transcriptional regulator NtrC</fullName>
    </recommendedName>
    <alternativeName>
        <fullName evidence="14">Nitrogen regulation protein NR(I)</fullName>
    </alternativeName>
    <alternativeName>
        <fullName evidence="15">Nitrogen regulator I</fullName>
    </alternativeName>
</protein>
<dbReference type="InterPro" id="IPR002197">
    <property type="entry name" value="HTH_Fis"/>
</dbReference>
<dbReference type="Pfam" id="PF00072">
    <property type="entry name" value="Response_reg"/>
    <property type="match status" value="1"/>
</dbReference>
<dbReference type="Pfam" id="PF25601">
    <property type="entry name" value="AAA_lid_14"/>
    <property type="match status" value="1"/>
</dbReference>
<evidence type="ECO:0000256" key="10">
    <source>
        <dbReference type="ARBA" id="ARBA00023125"/>
    </source>
</evidence>
<evidence type="ECO:0000256" key="4">
    <source>
        <dbReference type="ARBA" id="ARBA00022491"/>
    </source>
</evidence>
<organism evidence="19 20">
    <name type="scientific">Planctomicrobium piriforme</name>
    <dbReference type="NCBI Taxonomy" id="1576369"/>
    <lineage>
        <taxon>Bacteria</taxon>
        <taxon>Pseudomonadati</taxon>
        <taxon>Planctomycetota</taxon>
        <taxon>Planctomycetia</taxon>
        <taxon>Planctomycetales</taxon>
        <taxon>Planctomycetaceae</taxon>
        <taxon>Planctomicrobium</taxon>
    </lineage>
</organism>
<dbReference type="SUPFAM" id="SSF52540">
    <property type="entry name" value="P-loop containing nucleoside triphosphate hydrolases"/>
    <property type="match status" value="1"/>
</dbReference>
<dbReference type="GO" id="GO:0000160">
    <property type="term" value="P:phosphorelay signal transduction system"/>
    <property type="evidence" value="ECO:0007669"/>
    <property type="project" value="UniProtKB-KW"/>
</dbReference>
<evidence type="ECO:0000256" key="9">
    <source>
        <dbReference type="ARBA" id="ARBA00023015"/>
    </source>
</evidence>
<dbReference type="PROSITE" id="PS50045">
    <property type="entry name" value="SIGMA54_INTERACT_4"/>
    <property type="match status" value="1"/>
</dbReference>
<keyword evidence="3" id="KW-0963">Cytoplasm</keyword>
<dbReference type="PRINTS" id="PR01590">
    <property type="entry name" value="HTHFIS"/>
</dbReference>
<keyword evidence="12" id="KW-0804">Transcription</keyword>
<dbReference type="InterPro" id="IPR002078">
    <property type="entry name" value="Sigma_54_int"/>
</dbReference>
<dbReference type="InterPro" id="IPR027417">
    <property type="entry name" value="P-loop_NTPase"/>
</dbReference>
<dbReference type="PROSITE" id="PS00676">
    <property type="entry name" value="SIGMA54_INTERACT_2"/>
    <property type="match status" value="1"/>
</dbReference>
<dbReference type="OrthoDB" id="7476585at2"/>
<dbReference type="EMBL" id="FOQD01000014">
    <property type="protein sequence ID" value="SFI98456.1"/>
    <property type="molecule type" value="Genomic_DNA"/>
</dbReference>
<dbReference type="CDD" id="cd00009">
    <property type="entry name" value="AAA"/>
    <property type="match status" value="1"/>
</dbReference>
<comment type="subcellular location">
    <subcellularLocation>
        <location evidence="1">Cytoplasm</location>
    </subcellularLocation>
</comment>
<dbReference type="Pfam" id="PF00158">
    <property type="entry name" value="Sigma54_activat"/>
    <property type="match status" value="1"/>
</dbReference>
<accession>A0A1I3MP58</accession>
<evidence type="ECO:0000259" key="17">
    <source>
        <dbReference type="PROSITE" id="PS50045"/>
    </source>
</evidence>
<evidence type="ECO:0000256" key="12">
    <source>
        <dbReference type="ARBA" id="ARBA00023163"/>
    </source>
</evidence>
<dbReference type="Gene3D" id="3.40.50.300">
    <property type="entry name" value="P-loop containing nucleotide triphosphate hydrolases"/>
    <property type="match status" value="1"/>
</dbReference>
<gene>
    <name evidence="19" type="ORF">SAMN05421753_11458</name>
</gene>
<evidence type="ECO:0000256" key="3">
    <source>
        <dbReference type="ARBA" id="ARBA00022490"/>
    </source>
</evidence>
<evidence type="ECO:0000256" key="11">
    <source>
        <dbReference type="ARBA" id="ARBA00023159"/>
    </source>
</evidence>
<dbReference type="Gene3D" id="1.10.8.60">
    <property type="match status" value="1"/>
</dbReference>
<dbReference type="SUPFAM" id="SSF46689">
    <property type="entry name" value="Homeodomain-like"/>
    <property type="match status" value="1"/>
</dbReference>
<dbReference type="PANTHER" id="PTHR32071">
    <property type="entry name" value="TRANSCRIPTIONAL REGULATORY PROTEIN"/>
    <property type="match status" value="1"/>
</dbReference>
<evidence type="ECO:0000259" key="18">
    <source>
        <dbReference type="PROSITE" id="PS50110"/>
    </source>
</evidence>
<dbReference type="Gene3D" id="1.10.10.60">
    <property type="entry name" value="Homeodomain-like"/>
    <property type="match status" value="1"/>
</dbReference>
<dbReference type="InterPro" id="IPR009057">
    <property type="entry name" value="Homeodomain-like_sf"/>
</dbReference>
<dbReference type="RefSeq" id="WP_092052891.1">
    <property type="nucleotide sequence ID" value="NZ_FOQD01000014.1"/>
</dbReference>
<evidence type="ECO:0000313" key="19">
    <source>
        <dbReference type="EMBL" id="SFI98456.1"/>
    </source>
</evidence>
<keyword evidence="4" id="KW-0678">Repressor</keyword>
<dbReference type="SUPFAM" id="SSF52172">
    <property type="entry name" value="CheY-like"/>
    <property type="match status" value="1"/>
</dbReference>
<dbReference type="GO" id="GO:0043565">
    <property type="term" value="F:sequence-specific DNA binding"/>
    <property type="evidence" value="ECO:0007669"/>
    <property type="project" value="InterPro"/>
</dbReference>
<keyword evidence="9" id="KW-0805">Transcription regulation</keyword>
<evidence type="ECO:0000256" key="5">
    <source>
        <dbReference type="ARBA" id="ARBA00022553"/>
    </source>
</evidence>
<dbReference type="GO" id="GO:0005524">
    <property type="term" value="F:ATP binding"/>
    <property type="evidence" value="ECO:0007669"/>
    <property type="project" value="UniProtKB-KW"/>
</dbReference>
<evidence type="ECO:0000256" key="7">
    <source>
        <dbReference type="ARBA" id="ARBA00022840"/>
    </source>
</evidence>
<dbReference type="InterPro" id="IPR058031">
    <property type="entry name" value="AAA_lid_NorR"/>
</dbReference>
<keyword evidence="5 16" id="KW-0597">Phosphoprotein</keyword>
<keyword evidence="7" id="KW-0067">ATP-binding</keyword>
<dbReference type="AlphaFoldDB" id="A0A1I3MP58"/>
<dbReference type="InterPro" id="IPR025943">
    <property type="entry name" value="Sigma_54_int_dom_ATP-bd_2"/>
</dbReference>
<evidence type="ECO:0000256" key="6">
    <source>
        <dbReference type="ARBA" id="ARBA00022741"/>
    </source>
</evidence>
<evidence type="ECO:0000256" key="14">
    <source>
        <dbReference type="ARBA" id="ARBA00029881"/>
    </source>
</evidence>
<dbReference type="PROSITE" id="PS50110">
    <property type="entry name" value="RESPONSE_REGULATORY"/>
    <property type="match status" value="1"/>
</dbReference>
<keyword evidence="6" id="KW-0547">Nucleotide-binding</keyword>
<dbReference type="Pfam" id="PF02954">
    <property type="entry name" value="HTH_8"/>
    <property type="match status" value="1"/>
</dbReference>
<evidence type="ECO:0000256" key="2">
    <source>
        <dbReference type="ARBA" id="ARBA00019059"/>
    </source>
</evidence>
<keyword evidence="10" id="KW-0238">DNA-binding</keyword>
<dbReference type="Proteomes" id="UP000199518">
    <property type="component" value="Unassembled WGS sequence"/>
</dbReference>